<dbReference type="PANTHER" id="PTHR14375:SF2">
    <property type="entry name" value="SIMILAR TO RIKEN CDNA 4931414P19"/>
    <property type="match status" value="1"/>
</dbReference>
<evidence type="ECO:0000256" key="1">
    <source>
        <dbReference type="SAM" id="MobiDB-lite"/>
    </source>
</evidence>
<evidence type="ECO:0000313" key="3">
    <source>
        <dbReference type="Proteomes" id="UP001159428"/>
    </source>
</evidence>
<feature type="region of interest" description="Disordered" evidence="1">
    <location>
        <begin position="56"/>
        <end position="105"/>
    </location>
</feature>
<dbReference type="InterPro" id="IPR028101">
    <property type="entry name" value="DUF4616"/>
</dbReference>
<dbReference type="AlphaFoldDB" id="A0AAU9Y1N6"/>
<feature type="compositionally biased region" description="Basic and acidic residues" evidence="1">
    <location>
        <begin position="56"/>
        <end position="74"/>
    </location>
</feature>
<evidence type="ECO:0000313" key="2">
    <source>
        <dbReference type="EMBL" id="CAH3164531.1"/>
    </source>
</evidence>
<name>A0AAU9Y1N6_9CNID</name>
<reference evidence="2 3" key="1">
    <citation type="submission" date="2022-05" db="EMBL/GenBank/DDBJ databases">
        <authorList>
            <consortium name="Genoscope - CEA"/>
            <person name="William W."/>
        </authorList>
    </citation>
    <scope>NUCLEOTIDE SEQUENCE [LARGE SCALE GENOMIC DNA]</scope>
</reference>
<gene>
    <name evidence="2" type="ORF">PMEA_00002322</name>
</gene>
<dbReference type="Proteomes" id="UP001159428">
    <property type="component" value="Unassembled WGS sequence"/>
</dbReference>
<dbReference type="EMBL" id="CALNXJ010000105">
    <property type="protein sequence ID" value="CAH3164531.1"/>
    <property type="molecule type" value="Genomic_DNA"/>
</dbReference>
<organism evidence="2 3">
    <name type="scientific">Pocillopora meandrina</name>
    <dbReference type="NCBI Taxonomy" id="46732"/>
    <lineage>
        <taxon>Eukaryota</taxon>
        <taxon>Metazoa</taxon>
        <taxon>Cnidaria</taxon>
        <taxon>Anthozoa</taxon>
        <taxon>Hexacorallia</taxon>
        <taxon>Scleractinia</taxon>
        <taxon>Astrocoeniina</taxon>
        <taxon>Pocilloporidae</taxon>
        <taxon>Pocillopora</taxon>
    </lineage>
</organism>
<sequence length="105" mass="12138">MLHNKQEVELYITTITFLCSIDSAHNNAVRGFLCKEPEKENNGYEKSTIKRKCYETKRQQYLDNPPDRRNKADKTALQQIDANFMSGEENGEGSQEDVWVVRSPP</sequence>
<accession>A0AAU9Y1N6</accession>
<protein>
    <submittedName>
        <fullName evidence="2">Uncharacterized protein</fullName>
    </submittedName>
</protein>
<comment type="caution">
    <text evidence="2">The sequence shown here is derived from an EMBL/GenBank/DDBJ whole genome shotgun (WGS) entry which is preliminary data.</text>
</comment>
<dbReference type="PANTHER" id="PTHR14375">
    <property type="entry name" value="SIMILAR TO RIKEN CDNA 4931414P19"/>
    <property type="match status" value="1"/>
</dbReference>
<proteinExistence type="predicted"/>
<keyword evidence="3" id="KW-1185">Reference proteome</keyword>